<name>A0ABR3K097_9AGAR</name>
<proteinExistence type="predicted"/>
<evidence type="ECO:0000313" key="3">
    <source>
        <dbReference type="Proteomes" id="UP001556367"/>
    </source>
</evidence>
<keyword evidence="3" id="KW-1185">Reference proteome</keyword>
<sequence>MHNKDADTDFLKDTLLPLAPSHQGFDLCKDDDLLAWLAMDVTSLSADGPLETPSDQDGDILDSHRSAHHGGEKDSDNHIFDDDDNVFVNSKAIFSFDDTRDPFCREDDTAELWLDDINHGAPTLESQFLVHDSDDTDYTIFSGGGRHIIDCVAYITPGSSSEMDKTTHPFSEMRHDDDTFSSPPMVFRAKDIDGLEVQRKTGNFCDCSVIRRLRDGDPHTFTRFADDDFLAFRDDSDMDLELTGAAERRSAWPTTCLEIDHERFALEMDIFRPLSPGLLLLE</sequence>
<gene>
    <name evidence="2" type="ORF">HGRIS_005824</name>
</gene>
<reference evidence="3" key="1">
    <citation type="submission" date="2024-06" db="EMBL/GenBank/DDBJ databases">
        <title>Multi-omics analyses provide insights into the biosynthesis of the anticancer antibiotic pleurotin in Hohenbuehelia grisea.</title>
        <authorList>
            <person name="Weaver J.A."/>
            <person name="Alberti F."/>
        </authorList>
    </citation>
    <scope>NUCLEOTIDE SEQUENCE [LARGE SCALE GENOMIC DNA]</scope>
    <source>
        <strain evidence="3">T-177</strain>
    </source>
</reference>
<dbReference type="EMBL" id="JASNQZ010000001">
    <property type="protein sequence ID" value="KAL0960808.1"/>
    <property type="molecule type" value="Genomic_DNA"/>
</dbReference>
<evidence type="ECO:0000313" key="2">
    <source>
        <dbReference type="EMBL" id="KAL0960808.1"/>
    </source>
</evidence>
<evidence type="ECO:0000256" key="1">
    <source>
        <dbReference type="SAM" id="MobiDB-lite"/>
    </source>
</evidence>
<protein>
    <submittedName>
        <fullName evidence="2">Uncharacterized protein</fullName>
    </submittedName>
</protein>
<comment type="caution">
    <text evidence="2">The sequence shown here is derived from an EMBL/GenBank/DDBJ whole genome shotgun (WGS) entry which is preliminary data.</text>
</comment>
<dbReference type="Proteomes" id="UP001556367">
    <property type="component" value="Unassembled WGS sequence"/>
</dbReference>
<organism evidence="2 3">
    <name type="scientific">Hohenbuehelia grisea</name>
    <dbReference type="NCBI Taxonomy" id="104357"/>
    <lineage>
        <taxon>Eukaryota</taxon>
        <taxon>Fungi</taxon>
        <taxon>Dikarya</taxon>
        <taxon>Basidiomycota</taxon>
        <taxon>Agaricomycotina</taxon>
        <taxon>Agaricomycetes</taxon>
        <taxon>Agaricomycetidae</taxon>
        <taxon>Agaricales</taxon>
        <taxon>Pleurotineae</taxon>
        <taxon>Pleurotaceae</taxon>
        <taxon>Hohenbuehelia</taxon>
    </lineage>
</organism>
<feature type="region of interest" description="Disordered" evidence="1">
    <location>
        <begin position="45"/>
        <end position="78"/>
    </location>
</feature>
<accession>A0ABR3K097</accession>
<feature type="compositionally biased region" description="Basic and acidic residues" evidence="1">
    <location>
        <begin position="61"/>
        <end position="78"/>
    </location>
</feature>